<organism evidence="3 4">
    <name type="scientific">Massilia varians</name>
    <dbReference type="NCBI Taxonomy" id="457921"/>
    <lineage>
        <taxon>Bacteria</taxon>
        <taxon>Pseudomonadati</taxon>
        <taxon>Pseudomonadota</taxon>
        <taxon>Betaproteobacteria</taxon>
        <taxon>Burkholderiales</taxon>
        <taxon>Oxalobacteraceae</taxon>
        <taxon>Telluria group</taxon>
        <taxon>Massilia</taxon>
    </lineage>
</organism>
<name>A0ABM8C806_9BURK</name>
<proteinExistence type="predicted"/>
<keyword evidence="4" id="KW-1185">Reference proteome</keyword>
<accession>A0ABM8C806</accession>
<dbReference type="Pfam" id="PF07331">
    <property type="entry name" value="TctB"/>
    <property type="match status" value="1"/>
</dbReference>
<evidence type="ECO:0000259" key="2">
    <source>
        <dbReference type="Pfam" id="PF07331"/>
    </source>
</evidence>
<sequence length="158" mass="16321">MAFTVRHPKNFWIGLIFLCFGLAAIALIGDNEMGSAGKMGPGYFPTVLGGLLAIVGLVGIIRAFIGRGSGAHDAIGTFHIRDIVIILGAVVLFGILMRGAGLAAAAFVLVMLSSYASKQFSLKSALPLAIGLAIFAVLLFVKLLGLPMPIVGPWLGGA</sequence>
<dbReference type="EMBL" id="AP026966">
    <property type="protein sequence ID" value="BDT59397.1"/>
    <property type="molecule type" value="Genomic_DNA"/>
</dbReference>
<keyword evidence="1" id="KW-0472">Membrane</keyword>
<protein>
    <recommendedName>
        <fullName evidence="2">DUF1468 domain-containing protein</fullName>
    </recommendedName>
</protein>
<feature type="transmembrane region" description="Helical" evidence="1">
    <location>
        <begin position="124"/>
        <end position="145"/>
    </location>
</feature>
<keyword evidence="1" id="KW-1133">Transmembrane helix</keyword>
<keyword evidence="1" id="KW-0812">Transmembrane</keyword>
<dbReference type="InterPro" id="IPR009936">
    <property type="entry name" value="DUF1468"/>
</dbReference>
<evidence type="ECO:0000313" key="4">
    <source>
        <dbReference type="Proteomes" id="UP001163336"/>
    </source>
</evidence>
<gene>
    <name evidence="3" type="ORF">MasN3_28910</name>
</gene>
<reference evidence="3" key="1">
    <citation type="submission" date="2022-11" db="EMBL/GenBank/DDBJ databases">
        <title>Isolation and characterization of PLA-degrading bacterium Massilia sp. from Antarctic soil.</title>
        <authorList>
            <person name="Sato K."/>
            <person name="Gomez-Fuentes C."/>
            <person name="Ahmad S.A."/>
            <person name="Zulkharnain A."/>
        </authorList>
    </citation>
    <scope>NUCLEOTIDE SEQUENCE</scope>
    <source>
        <strain evidence="3">N-3</strain>
    </source>
</reference>
<feature type="transmembrane region" description="Helical" evidence="1">
    <location>
        <begin position="12"/>
        <end position="30"/>
    </location>
</feature>
<feature type="domain" description="DUF1468" evidence="2">
    <location>
        <begin position="11"/>
        <end position="149"/>
    </location>
</feature>
<feature type="transmembrane region" description="Helical" evidence="1">
    <location>
        <begin position="42"/>
        <end position="65"/>
    </location>
</feature>
<dbReference type="Proteomes" id="UP001163336">
    <property type="component" value="Chromosome"/>
</dbReference>
<feature type="transmembrane region" description="Helical" evidence="1">
    <location>
        <begin position="85"/>
        <end position="112"/>
    </location>
</feature>
<evidence type="ECO:0000256" key="1">
    <source>
        <dbReference type="SAM" id="Phobius"/>
    </source>
</evidence>
<dbReference type="RefSeq" id="WP_281908074.1">
    <property type="nucleotide sequence ID" value="NZ_AP026966.1"/>
</dbReference>
<evidence type="ECO:0000313" key="3">
    <source>
        <dbReference type="EMBL" id="BDT59397.1"/>
    </source>
</evidence>